<evidence type="ECO:0000313" key="2">
    <source>
        <dbReference type="Proteomes" id="UP000006050"/>
    </source>
</evidence>
<dbReference type="InterPro" id="IPR011008">
    <property type="entry name" value="Dimeric_a/b-barrel"/>
</dbReference>
<dbReference type="Proteomes" id="UP000006050">
    <property type="component" value="Chromosome"/>
</dbReference>
<dbReference type="STRING" id="866536.Belba_3454"/>
<dbReference type="PANTHER" id="PTHR37811:SF2">
    <property type="entry name" value="ABM DOMAIN-CONTAINING PROTEIN"/>
    <property type="match status" value="1"/>
</dbReference>
<dbReference type="Gene3D" id="3.30.70.100">
    <property type="match status" value="1"/>
</dbReference>
<dbReference type="InterPro" id="IPR052936">
    <property type="entry name" value="Jasmonate_Hydroxylase-like"/>
</dbReference>
<dbReference type="AlphaFoldDB" id="I3Z9N8"/>
<name>I3Z9N8_BELBD</name>
<evidence type="ECO:0000313" key="1">
    <source>
        <dbReference type="EMBL" id="AFL85956.1"/>
    </source>
</evidence>
<dbReference type="RefSeq" id="WP_014773891.1">
    <property type="nucleotide sequence ID" value="NC_018010.1"/>
</dbReference>
<dbReference type="EMBL" id="CP003281">
    <property type="protein sequence ID" value="AFL85956.1"/>
    <property type="molecule type" value="Genomic_DNA"/>
</dbReference>
<dbReference type="PATRIC" id="fig|866536.3.peg.3575"/>
<gene>
    <name evidence="1" type="ordered locus">Belba_3454</name>
</gene>
<dbReference type="SUPFAM" id="SSF54909">
    <property type="entry name" value="Dimeric alpha+beta barrel"/>
    <property type="match status" value="1"/>
</dbReference>
<dbReference type="PANTHER" id="PTHR37811">
    <property type="entry name" value="BLL5343 PROTEIN"/>
    <property type="match status" value="1"/>
</dbReference>
<dbReference type="OrthoDB" id="9798439at2"/>
<dbReference type="KEGG" id="bbd:Belba_3454"/>
<dbReference type="HOGENOM" id="CLU_127039_1_0_10"/>
<sequence>MKIASTPDPPYYAVIFTNLLNNDSEGYSEMAELMESLVINQDGYLGHESVRDGMGITVSYWDSLESIKKWKMNSEHLLAQKMGREKWYKQFKTRICKVERDYEFDSNFGVI</sequence>
<accession>I3Z9N8</accession>
<organism evidence="1 2">
    <name type="scientific">Belliella baltica (strain DSM 15883 / CIP 108006 / LMG 21964 / BA134)</name>
    <dbReference type="NCBI Taxonomy" id="866536"/>
    <lineage>
        <taxon>Bacteria</taxon>
        <taxon>Pseudomonadati</taxon>
        <taxon>Bacteroidota</taxon>
        <taxon>Cytophagia</taxon>
        <taxon>Cytophagales</taxon>
        <taxon>Cyclobacteriaceae</taxon>
        <taxon>Belliella</taxon>
    </lineage>
</organism>
<proteinExistence type="predicted"/>
<protein>
    <submittedName>
        <fullName evidence="1">Putative enzyme involved in biosynthesis of extracellular polysaccharides</fullName>
    </submittedName>
</protein>
<keyword evidence="2" id="KW-1185">Reference proteome</keyword>
<dbReference type="eggNOG" id="COG2329">
    <property type="taxonomic scope" value="Bacteria"/>
</dbReference>
<reference evidence="2" key="1">
    <citation type="submission" date="2012-06" db="EMBL/GenBank/DDBJ databases">
        <title>The complete genome of Belliella baltica DSM 15883.</title>
        <authorList>
            <person name="Lucas S."/>
            <person name="Copeland A."/>
            <person name="Lapidus A."/>
            <person name="Goodwin L."/>
            <person name="Pitluck S."/>
            <person name="Peters L."/>
            <person name="Mikhailova N."/>
            <person name="Davenport K."/>
            <person name="Kyrpides N."/>
            <person name="Mavromatis K."/>
            <person name="Pagani I."/>
            <person name="Ivanova N."/>
            <person name="Ovchinnikova G."/>
            <person name="Zeytun A."/>
            <person name="Detter J.C."/>
            <person name="Han C."/>
            <person name="Land M."/>
            <person name="Hauser L."/>
            <person name="Markowitz V."/>
            <person name="Cheng J.-F."/>
            <person name="Hugenholtz P."/>
            <person name="Woyke T."/>
            <person name="Wu D."/>
            <person name="Tindall B."/>
            <person name="Pomrenke H."/>
            <person name="Brambilla E."/>
            <person name="Klenk H.-P."/>
            <person name="Eisen J.A."/>
        </authorList>
    </citation>
    <scope>NUCLEOTIDE SEQUENCE [LARGE SCALE GENOMIC DNA]</scope>
    <source>
        <strain evidence="2">DSM 15883 / CIP 108006 / LMG 21964 / BA134</strain>
    </source>
</reference>